<dbReference type="PANTHER" id="PTHR11610">
    <property type="entry name" value="LIPASE"/>
    <property type="match status" value="1"/>
</dbReference>
<dbReference type="EnsemblMetazoa" id="AFAF004485-RA">
    <property type="protein sequence ID" value="AFAF004485-PA"/>
    <property type="gene ID" value="AFAF004485"/>
</dbReference>
<evidence type="ECO:0000313" key="7">
    <source>
        <dbReference type="Proteomes" id="UP000075886"/>
    </source>
</evidence>
<keyword evidence="7" id="KW-1185">Reference proteome</keyword>
<reference evidence="6" key="2">
    <citation type="submission" date="2020-05" db="UniProtKB">
        <authorList>
            <consortium name="EnsemblMetazoa"/>
        </authorList>
    </citation>
    <scope>IDENTIFICATION</scope>
    <source>
        <strain evidence="6">FAR1</strain>
    </source>
</reference>
<dbReference type="Gene3D" id="3.40.50.1820">
    <property type="entry name" value="alpha/beta hydrolase"/>
    <property type="match status" value="1"/>
</dbReference>
<dbReference type="Pfam" id="PF00151">
    <property type="entry name" value="Lipase"/>
    <property type="match status" value="1"/>
</dbReference>
<evidence type="ECO:0000313" key="6">
    <source>
        <dbReference type="EnsemblMetazoa" id="AFAF004485-PA"/>
    </source>
</evidence>
<dbReference type="SUPFAM" id="SSF53474">
    <property type="entry name" value="alpha/beta-Hydrolases"/>
    <property type="match status" value="1"/>
</dbReference>
<dbReference type="GO" id="GO:0017171">
    <property type="term" value="F:serine hydrolase activity"/>
    <property type="evidence" value="ECO:0007669"/>
    <property type="project" value="TreeGrafter"/>
</dbReference>
<protein>
    <recommendedName>
        <fullName evidence="5">Lipase domain-containing protein</fullName>
    </recommendedName>
</protein>
<dbReference type="Proteomes" id="UP000075886">
    <property type="component" value="Unassembled WGS sequence"/>
</dbReference>
<dbReference type="AlphaFoldDB" id="A0A182Q7B6"/>
<reference evidence="7" key="1">
    <citation type="submission" date="2014-01" db="EMBL/GenBank/DDBJ databases">
        <title>The Genome Sequence of Anopheles farauti FAR1 (V2).</title>
        <authorList>
            <consortium name="The Broad Institute Genomics Platform"/>
            <person name="Neafsey D.E."/>
            <person name="Besansky N."/>
            <person name="Howell P."/>
            <person name="Walton C."/>
            <person name="Young S.K."/>
            <person name="Zeng Q."/>
            <person name="Gargeya S."/>
            <person name="Fitzgerald M."/>
            <person name="Haas B."/>
            <person name="Abouelleil A."/>
            <person name="Allen A.W."/>
            <person name="Alvarado L."/>
            <person name="Arachchi H.M."/>
            <person name="Berlin A.M."/>
            <person name="Chapman S.B."/>
            <person name="Gainer-Dewar J."/>
            <person name="Goldberg J."/>
            <person name="Griggs A."/>
            <person name="Gujja S."/>
            <person name="Hansen M."/>
            <person name="Howarth C."/>
            <person name="Imamovic A."/>
            <person name="Ireland A."/>
            <person name="Larimer J."/>
            <person name="McCowan C."/>
            <person name="Murphy C."/>
            <person name="Pearson M."/>
            <person name="Poon T.W."/>
            <person name="Priest M."/>
            <person name="Roberts A."/>
            <person name="Saif S."/>
            <person name="Shea T."/>
            <person name="Sisk P."/>
            <person name="Sykes S."/>
            <person name="Wortman J."/>
            <person name="Nusbaum C."/>
            <person name="Birren B."/>
        </authorList>
    </citation>
    <scope>NUCLEOTIDE SEQUENCE [LARGE SCALE GENOMIC DNA]</scope>
    <source>
        <strain evidence="7">FAR1</strain>
    </source>
</reference>
<dbReference type="InterPro" id="IPR013818">
    <property type="entry name" value="Lipase"/>
</dbReference>
<keyword evidence="3" id="KW-0964">Secreted</keyword>
<dbReference type="GO" id="GO:0005615">
    <property type="term" value="C:extracellular space"/>
    <property type="evidence" value="ECO:0007669"/>
    <property type="project" value="TreeGrafter"/>
</dbReference>
<dbReference type="EMBL" id="AXCN02000971">
    <property type="status" value="NOT_ANNOTATED_CDS"/>
    <property type="molecule type" value="Genomic_DNA"/>
</dbReference>
<evidence type="ECO:0000259" key="5">
    <source>
        <dbReference type="Pfam" id="PF00151"/>
    </source>
</evidence>
<name>A0A182Q7B6_9DIPT</name>
<evidence type="ECO:0000256" key="4">
    <source>
        <dbReference type="RuleBase" id="RU004262"/>
    </source>
</evidence>
<dbReference type="GO" id="GO:0016042">
    <property type="term" value="P:lipid catabolic process"/>
    <property type="evidence" value="ECO:0007669"/>
    <property type="project" value="TreeGrafter"/>
</dbReference>
<organism evidence="6 7">
    <name type="scientific">Anopheles farauti</name>
    <dbReference type="NCBI Taxonomy" id="69004"/>
    <lineage>
        <taxon>Eukaryota</taxon>
        <taxon>Metazoa</taxon>
        <taxon>Ecdysozoa</taxon>
        <taxon>Arthropoda</taxon>
        <taxon>Hexapoda</taxon>
        <taxon>Insecta</taxon>
        <taxon>Pterygota</taxon>
        <taxon>Neoptera</taxon>
        <taxon>Endopterygota</taxon>
        <taxon>Diptera</taxon>
        <taxon>Nematocera</taxon>
        <taxon>Culicoidea</taxon>
        <taxon>Culicidae</taxon>
        <taxon>Anophelinae</taxon>
        <taxon>Anopheles</taxon>
    </lineage>
</organism>
<comment type="similarity">
    <text evidence="2 4">Belongs to the AB hydrolase superfamily. Lipase family.</text>
</comment>
<dbReference type="InterPro" id="IPR000734">
    <property type="entry name" value="TAG_lipase"/>
</dbReference>
<dbReference type="PANTHER" id="PTHR11610:SF173">
    <property type="entry name" value="LIPASE DOMAIN-CONTAINING PROTEIN-RELATED"/>
    <property type="match status" value="1"/>
</dbReference>
<evidence type="ECO:0000256" key="2">
    <source>
        <dbReference type="ARBA" id="ARBA00010701"/>
    </source>
</evidence>
<dbReference type="VEuPathDB" id="VectorBase:AFAF004485"/>
<dbReference type="InterPro" id="IPR029058">
    <property type="entry name" value="AB_hydrolase_fold"/>
</dbReference>
<comment type="subcellular location">
    <subcellularLocation>
        <location evidence="1">Secreted</location>
    </subcellularLocation>
</comment>
<evidence type="ECO:0000256" key="3">
    <source>
        <dbReference type="ARBA" id="ARBA00022525"/>
    </source>
</evidence>
<sequence>MTHSENGLNVETVEASAEIDLHKQLKVLIHGWNADRNHPSILPIRTAYLVQDKHNLLVVDWSPVAQLPYPTARALALPVGNRIGSIMAHFVERLAIDYGQVHVIGHSLGAHMAGVVGRYFGGKLARVTALDPAGPLFEPDSVDAVGPDAARFVDAIHTDGLTLGENIVRGHADFFPNGGTPPQPGCEILDVITLRINSCSHARSTGFFAESIALPNNFVACACKREEIARQDDVCLPGAHTASYPRECVFMGEGLQPGNSVWYIITATAEYFPVYSGMTSPRRGLM</sequence>
<proteinExistence type="inferred from homology"/>
<accession>A0A182Q7B6</accession>
<dbReference type="GO" id="GO:0016298">
    <property type="term" value="F:lipase activity"/>
    <property type="evidence" value="ECO:0007669"/>
    <property type="project" value="InterPro"/>
</dbReference>
<feature type="domain" description="Lipase" evidence="5">
    <location>
        <begin position="12"/>
        <end position="239"/>
    </location>
</feature>
<dbReference type="InterPro" id="IPR033906">
    <property type="entry name" value="Lipase_N"/>
</dbReference>
<dbReference type="STRING" id="69004.A0A182Q7B6"/>
<evidence type="ECO:0000256" key="1">
    <source>
        <dbReference type="ARBA" id="ARBA00004613"/>
    </source>
</evidence>
<dbReference type="CDD" id="cd00707">
    <property type="entry name" value="Pancreat_lipase_like"/>
    <property type="match status" value="1"/>
</dbReference>